<evidence type="ECO:0000313" key="2">
    <source>
        <dbReference type="EMBL" id="MBP2022645.1"/>
    </source>
</evidence>
<evidence type="ECO:0000259" key="1">
    <source>
        <dbReference type="PROSITE" id="PS51186"/>
    </source>
</evidence>
<dbReference type="InterPro" id="IPR016181">
    <property type="entry name" value="Acyl_CoA_acyltransferase"/>
</dbReference>
<dbReference type="InterPro" id="IPR000182">
    <property type="entry name" value="GNAT_dom"/>
</dbReference>
<sequence>MSEVIRLARYEELKEILKLYRQLQPNDPDVSDNSELKELWDSINKDPNLYYIVVEVDGKIVSSCNIAIIKNLTRNLRPYGLIENVVTDLNFRKRGYATKALNLALDIAKKNNCYKVMLLTGSKREETLRFYETAGFERGVKTGFVISF</sequence>
<dbReference type="CDD" id="cd04301">
    <property type="entry name" value="NAT_SF"/>
    <property type="match status" value="1"/>
</dbReference>
<proteinExistence type="predicted"/>
<dbReference type="RefSeq" id="WP_021285264.1">
    <property type="nucleotide sequence ID" value="NZ_JAGGLL010000018.1"/>
</dbReference>
<dbReference type="Gene3D" id="3.40.630.30">
    <property type="match status" value="1"/>
</dbReference>
<accession>A0ABS4K4C7</accession>
<dbReference type="Proteomes" id="UP001519308">
    <property type="component" value="Unassembled WGS sequence"/>
</dbReference>
<feature type="domain" description="N-acetyltransferase" evidence="1">
    <location>
        <begin position="3"/>
        <end position="148"/>
    </location>
</feature>
<dbReference type="PROSITE" id="PS51186">
    <property type="entry name" value="GNAT"/>
    <property type="match status" value="1"/>
</dbReference>
<comment type="caution">
    <text evidence="2">The sequence shown here is derived from an EMBL/GenBank/DDBJ whole genome shotgun (WGS) entry which is preliminary data.</text>
</comment>
<dbReference type="SUPFAM" id="SSF55729">
    <property type="entry name" value="Acyl-CoA N-acyltransferases (Nat)"/>
    <property type="match status" value="1"/>
</dbReference>
<name>A0ABS4K4C7_9CLOT</name>
<dbReference type="PANTHER" id="PTHR13355:SF11">
    <property type="entry name" value="GLUCOSAMINE 6-PHOSPHATE N-ACETYLTRANSFERASE"/>
    <property type="match status" value="1"/>
</dbReference>
<dbReference type="PANTHER" id="PTHR13355">
    <property type="entry name" value="GLUCOSAMINE 6-PHOSPHATE N-ACETYLTRANSFERASE"/>
    <property type="match status" value="1"/>
</dbReference>
<protein>
    <submittedName>
        <fullName evidence="2">GNAT superfamily N-acetyltransferase</fullName>
    </submittedName>
</protein>
<organism evidence="2 3">
    <name type="scientific">Clostridium punense</name>
    <dbReference type="NCBI Taxonomy" id="1054297"/>
    <lineage>
        <taxon>Bacteria</taxon>
        <taxon>Bacillati</taxon>
        <taxon>Bacillota</taxon>
        <taxon>Clostridia</taxon>
        <taxon>Eubacteriales</taxon>
        <taxon>Clostridiaceae</taxon>
        <taxon>Clostridium</taxon>
    </lineage>
</organism>
<dbReference type="EMBL" id="JAGGLL010000018">
    <property type="protein sequence ID" value="MBP2022645.1"/>
    <property type="molecule type" value="Genomic_DNA"/>
</dbReference>
<keyword evidence="3" id="KW-1185">Reference proteome</keyword>
<gene>
    <name evidence="2" type="ORF">J2Z44_002468</name>
</gene>
<evidence type="ECO:0000313" key="3">
    <source>
        <dbReference type="Proteomes" id="UP001519308"/>
    </source>
</evidence>
<dbReference type="Pfam" id="PF00583">
    <property type="entry name" value="Acetyltransf_1"/>
    <property type="match status" value="1"/>
</dbReference>
<dbReference type="InterPro" id="IPR039143">
    <property type="entry name" value="GNPNAT1-like"/>
</dbReference>
<reference evidence="2 3" key="1">
    <citation type="submission" date="2021-03" db="EMBL/GenBank/DDBJ databases">
        <title>Genomic Encyclopedia of Type Strains, Phase IV (KMG-IV): sequencing the most valuable type-strain genomes for metagenomic binning, comparative biology and taxonomic classification.</title>
        <authorList>
            <person name="Goeker M."/>
        </authorList>
    </citation>
    <scope>NUCLEOTIDE SEQUENCE [LARGE SCALE GENOMIC DNA]</scope>
    <source>
        <strain evidence="2 3">DSM 28650</strain>
    </source>
</reference>